<dbReference type="InterPro" id="IPR003593">
    <property type="entry name" value="AAA+_ATPase"/>
</dbReference>
<feature type="binding site" evidence="10">
    <location>
        <begin position="247"/>
        <end position="250"/>
    </location>
    <ligand>
        <name>GTP</name>
        <dbReference type="ChEBI" id="CHEBI:37565"/>
    </ligand>
</feature>
<dbReference type="Gene3D" id="1.10.260.30">
    <property type="entry name" value="Signal recognition particle, SRP54 subunit, M-domain"/>
    <property type="match status" value="1"/>
</dbReference>
<dbReference type="Gene3D" id="1.20.120.140">
    <property type="entry name" value="Signal recognition particle SRP54, nucleotide-binding domain"/>
    <property type="match status" value="1"/>
</dbReference>
<dbReference type="InterPro" id="IPR022941">
    <property type="entry name" value="SRP54"/>
</dbReference>
<dbReference type="Proteomes" id="UP000249646">
    <property type="component" value="Unassembled WGS sequence"/>
</dbReference>
<sequence length="442" mass="50011">MLNFIQKRFQKSIDKINKKLSINEEDILEILREVKLALLEADVNLEVVKLFIKQVKEKALNSQIIGKLNQQQTVLKIFKDELTAILGNNAIEIKPKGHPTKIMMVGLQGSGKTTTSAKLAFYFRKKGIFRKPLLVGDDIYRPAARDQLDQLAKQNQIDFFTKKENDALLIATESIKKAEEFKNDLVIIDTAGRLAIDENLMDELKEIKRYTKPDYIFLVVDAMSGQDVINSAKKFHEELNLNGTIITKLDSDARGGAALSITHLLKLNIAFIGVSEKITGLEVFHPDRMADRILGMGDVLSLIEKASEEVDEKMMKKIGYKMISGKFDLNDLMNSLAQIKKLGKMKSILKLIPGMADKISDEKIDEAENKFKIYTYLINSMTEAEKKNPKLLKNASRKERIIKGSGRSAREYNLLLNDFERMSKQMKEMASNPQLKNGILGN</sequence>
<keyword evidence="5 10" id="KW-0694">RNA-binding</keyword>
<evidence type="ECO:0000259" key="11">
    <source>
        <dbReference type="SMART" id="SM00382"/>
    </source>
</evidence>
<dbReference type="EC" id="3.6.5.4" evidence="10"/>
<dbReference type="RefSeq" id="WP_111518634.1">
    <property type="nucleotide sequence ID" value="NZ_QKUB01000005.1"/>
</dbReference>
<comment type="function">
    <text evidence="10">Involved in targeting and insertion of nascent membrane proteins into the cytoplasmic membrane. Binds to the hydrophobic signal sequence of the ribosome-nascent chain (RNC) as it emerges from the ribosomes. The SRP-RNC complex is then targeted to the cytoplasmic membrane where it interacts with the SRP receptor FtsY.</text>
</comment>
<dbReference type="SUPFAM" id="SSF47446">
    <property type="entry name" value="Signal peptide-binding domain"/>
    <property type="match status" value="1"/>
</dbReference>
<dbReference type="InterPro" id="IPR042101">
    <property type="entry name" value="SRP54_N_sf"/>
</dbReference>
<keyword evidence="7 10" id="KW-0733">Signal recognition particle</keyword>
<dbReference type="CDD" id="cd18539">
    <property type="entry name" value="SRP_G"/>
    <property type="match status" value="1"/>
</dbReference>
<dbReference type="SMART" id="SM00963">
    <property type="entry name" value="SRP54_N"/>
    <property type="match status" value="1"/>
</dbReference>
<accession>A0A2W7G8K5</accession>
<evidence type="ECO:0000256" key="7">
    <source>
        <dbReference type="ARBA" id="ARBA00023135"/>
    </source>
</evidence>
<dbReference type="Pfam" id="PF02881">
    <property type="entry name" value="SRP54_N"/>
    <property type="match status" value="1"/>
</dbReference>
<name>A0A2W7G8K5_9BACT</name>
<dbReference type="Pfam" id="PF02978">
    <property type="entry name" value="SRP_SPB"/>
    <property type="match status" value="1"/>
</dbReference>
<organism evidence="14 15">
    <name type="scientific">Metamycoplasma auris</name>
    <dbReference type="NCBI Taxonomy" id="51363"/>
    <lineage>
        <taxon>Bacteria</taxon>
        <taxon>Bacillati</taxon>
        <taxon>Mycoplasmatota</taxon>
        <taxon>Mycoplasmoidales</taxon>
        <taxon>Metamycoplasmataceae</taxon>
        <taxon>Metamycoplasma</taxon>
    </lineage>
</organism>
<evidence type="ECO:0000259" key="13">
    <source>
        <dbReference type="SMART" id="SM00963"/>
    </source>
</evidence>
<keyword evidence="15" id="KW-1185">Reference proteome</keyword>
<comment type="catalytic activity">
    <reaction evidence="9 10">
        <text>GTP + H2O = GDP + phosphate + H(+)</text>
        <dbReference type="Rhea" id="RHEA:19669"/>
        <dbReference type="ChEBI" id="CHEBI:15377"/>
        <dbReference type="ChEBI" id="CHEBI:15378"/>
        <dbReference type="ChEBI" id="CHEBI:37565"/>
        <dbReference type="ChEBI" id="CHEBI:43474"/>
        <dbReference type="ChEBI" id="CHEBI:58189"/>
        <dbReference type="EC" id="3.6.5.4"/>
    </reaction>
</comment>
<reference evidence="14 15" key="1">
    <citation type="submission" date="2018-06" db="EMBL/GenBank/DDBJ databases">
        <title>Genomic Encyclopedia of Archaeal and Bacterial Type Strains, Phase II (KMG-II): from individual species to whole genera.</title>
        <authorList>
            <person name="Goeker M."/>
        </authorList>
    </citation>
    <scope>NUCLEOTIDE SEQUENCE [LARGE SCALE GENOMIC DNA]</scope>
    <source>
        <strain evidence="14 15">ATCC 51348</strain>
    </source>
</reference>
<dbReference type="GO" id="GO:0008312">
    <property type="term" value="F:7S RNA binding"/>
    <property type="evidence" value="ECO:0007669"/>
    <property type="project" value="InterPro"/>
</dbReference>
<keyword evidence="8 10" id="KW-0687">Ribonucleoprotein</keyword>
<keyword evidence="4 10" id="KW-0378">Hydrolase</keyword>
<dbReference type="InterPro" id="IPR004125">
    <property type="entry name" value="Signal_recog_particle_SRP54_M"/>
</dbReference>
<dbReference type="InterPro" id="IPR036225">
    <property type="entry name" value="SRP/SRP_N"/>
</dbReference>
<dbReference type="InterPro" id="IPR027417">
    <property type="entry name" value="P-loop_NTPase"/>
</dbReference>
<comment type="subcellular location">
    <subcellularLocation>
        <location evidence="10">Cytoplasm</location>
    </subcellularLocation>
    <text evidence="10">The SRP-RNC complex is targeted to the cytoplasmic membrane.</text>
</comment>
<dbReference type="HAMAP" id="MF_00306">
    <property type="entry name" value="SRP54"/>
    <property type="match status" value="1"/>
</dbReference>
<comment type="caution">
    <text evidence="14">The sequence shown here is derived from an EMBL/GenBank/DDBJ whole genome shotgun (WGS) entry which is preliminary data.</text>
</comment>
<dbReference type="Pfam" id="PF00448">
    <property type="entry name" value="SRP54"/>
    <property type="match status" value="1"/>
</dbReference>
<feature type="binding site" evidence="10">
    <location>
        <begin position="106"/>
        <end position="113"/>
    </location>
    <ligand>
        <name>GTP</name>
        <dbReference type="ChEBI" id="CHEBI:37565"/>
    </ligand>
</feature>
<dbReference type="InterPro" id="IPR036891">
    <property type="entry name" value="Signal_recog_part_SRP54_M_sf"/>
</dbReference>
<dbReference type="InterPro" id="IPR004780">
    <property type="entry name" value="SRP"/>
</dbReference>
<dbReference type="AlphaFoldDB" id="A0A2W7G8K5"/>
<dbReference type="InterPro" id="IPR013822">
    <property type="entry name" value="Signal_recog_particl_SRP54_hlx"/>
</dbReference>
<dbReference type="GO" id="GO:0006614">
    <property type="term" value="P:SRP-dependent cotranslational protein targeting to membrane"/>
    <property type="evidence" value="ECO:0007669"/>
    <property type="project" value="InterPro"/>
</dbReference>
<feature type="domain" description="AAA+ ATPase" evidence="11">
    <location>
        <begin position="98"/>
        <end position="300"/>
    </location>
</feature>
<keyword evidence="2 10" id="KW-0963">Cytoplasm</keyword>
<dbReference type="SUPFAM" id="SSF52540">
    <property type="entry name" value="P-loop containing nucleoside triphosphate hydrolases"/>
    <property type="match status" value="1"/>
</dbReference>
<evidence type="ECO:0000313" key="15">
    <source>
        <dbReference type="Proteomes" id="UP000249646"/>
    </source>
</evidence>
<comment type="subunit">
    <text evidence="10">Part of the signal recognition particle protein translocation system, which is composed of SRP and FtsY.</text>
</comment>
<dbReference type="EMBL" id="QKUB01000005">
    <property type="protein sequence ID" value="PZV99917.1"/>
    <property type="molecule type" value="Genomic_DNA"/>
</dbReference>
<evidence type="ECO:0000256" key="10">
    <source>
        <dbReference type="HAMAP-Rule" id="MF_00306"/>
    </source>
</evidence>
<comment type="domain">
    <text evidence="10">Composed of three domains: the N-terminal N domain, which is responsible for interactions with the ribosome, the central G domain, which binds GTP, and the C-terminal M domain, which binds the RNA and the signal sequence of the RNC.</text>
</comment>
<evidence type="ECO:0000256" key="6">
    <source>
        <dbReference type="ARBA" id="ARBA00023134"/>
    </source>
</evidence>
<protein>
    <recommendedName>
        <fullName evidence="10">Signal recognition particle protein</fullName>
        <ecNumber evidence="10">3.6.5.4</ecNumber>
    </recommendedName>
    <alternativeName>
        <fullName evidence="10">Fifty-four homolog</fullName>
    </alternativeName>
</protein>
<evidence type="ECO:0000259" key="12">
    <source>
        <dbReference type="SMART" id="SM00962"/>
    </source>
</evidence>
<feature type="domain" description="Signal recognition particle SRP54 helical bundle" evidence="13">
    <location>
        <begin position="1"/>
        <end position="86"/>
    </location>
</feature>
<dbReference type="SUPFAM" id="SSF47364">
    <property type="entry name" value="Domain of the SRP/SRP receptor G-proteins"/>
    <property type="match status" value="1"/>
</dbReference>
<dbReference type="PANTHER" id="PTHR11564:SF5">
    <property type="entry name" value="SIGNAL RECOGNITION PARTICLE SUBUNIT SRP54"/>
    <property type="match status" value="1"/>
</dbReference>
<dbReference type="PANTHER" id="PTHR11564">
    <property type="entry name" value="SIGNAL RECOGNITION PARTICLE 54K PROTEIN SRP54"/>
    <property type="match status" value="1"/>
</dbReference>
<dbReference type="GO" id="GO:0048500">
    <property type="term" value="C:signal recognition particle"/>
    <property type="evidence" value="ECO:0007669"/>
    <property type="project" value="UniProtKB-UniRule"/>
</dbReference>
<dbReference type="GO" id="GO:0005525">
    <property type="term" value="F:GTP binding"/>
    <property type="evidence" value="ECO:0007669"/>
    <property type="project" value="UniProtKB-UniRule"/>
</dbReference>
<dbReference type="SMART" id="SM00962">
    <property type="entry name" value="SRP54"/>
    <property type="match status" value="1"/>
</dbReference>
<evidence type="ECO:0000256" key="1">
    <source>
        <dbReference type="ARBA" id="ARBA00005450"/>
    </source>
</evidence>
<evidence type="ECO:0000256" key="3">
    <source>
        <dbReference type="ARBA" id="ARBA00022741"/>
    </source>
</evidence>
<dbReference type="NCBIfam" id="TIGR00959">
    <property type="entry name" value="ffh"/>
    <property type="match status" value="1"/>
</dbReference>
<keyword evidence="3 10" id="KW-0547">Nucleotide-binding</keyword>
<evidence type="ECO:0000256" key="4">
    <source>
        <dbReference type="ARBA" id="ARBA00022801"/>
    </source>
</evidence>
<dbReference type="OrthoDB" id="9804720at2"/>
<dbReference type="SMART" id="SM00382">
    <property type="entry name" value="AAA"/>
    <property type="match status" value="1"/>
</dbReference>
<evidence type="ECO:0000313" key="14">
    <source>
        <dbReference type="EMBL" id="PZV99917.1"/>
    </source>
</evidence>
<evidence type="ECO:0000256" key="2">
    <source>
        <dbReference type="ARBA" id="ARBA00022490"/>
    </source>
</evidence>
<feature type="binding site" evidence="10">
    <location>
        <begin position="189"/>
        <end position="193"/>
    </location>
    <ligand>
        <name>GTP</name>
        <dbReference type="ChEBI" id="CHEBI:37565"/>
    </ligand>
</feature>
<gene>
    <name evidence="10" type="primary">ffh</name>
    <name evidence="14" type="ORF">BCF89_10551</name>
</gene>
<keyword evidence="6 10" id="KW-0342">GTP-binding</keyword>
<dbReference type="InterPro" id="IPR000897">
    <property type="entry name" value="SRP54_GTPase_dom"/>
</dbReference>
<evidence type="ECO:0000256" key="5">
    <source>
        <dbReference type="ARBA" id="ARBA00022884"/>
    </source>
</evidence>
<evidence type="ECO:0000256" key="8">
    <source>
        <dbReference type="ARBA" id="ARBA00023274"/>
    </source>
</evidence>
<comment type="similarity">
    <text evidence="1 10">Belongs to the GTP-binding SRP family. SRP54 subfamily.</text>
</comment>
<evidence type="ECO:0000256" key="9">
    <source>
        <dbReference type="ARBA" id="ARBA00048027"/>
    </source>
</evidence>
<dbReference type="Gene3D" id="3.40.50.300">
    <property type="entry name" value="P-loop containing nucleotide triphosphate hydrolases"/>
    <property type="match status" value="1"/>
</dbReference>
<feature type="domain" description="SRP54-type proteins GTP-binding" evidence="12">
    <location>
        <begin position="99"/>
        <end position="295"/>
    </location>
</feature>
<dbReference type="GO" id="GO:0003924">
    <property type="term" value="F:GTPase activity"/>
    <property type="evidence" value="ECO:0007669"/>
    <property type="project" value="UniProtKB-UniRule"/>
</dbReference>
<proteinExistence type="inferred from homology"/>